<proteinExistence type="predicted"/>
<evidence type="ECO:0000313" key="2">
    <source>
        <dbReference type="Proteomes" id="UP000192569"/>
    </source>
</evidence>
<dbReference type="AlphaFoldDB" id="A0A1W1VS01"/>
<dbReference type="Proteomes" id="UP000192569">
    <property type="component" value="Chromosome I"/>
</dbReference>
<keyword evidence="2" id="KW-1185">Reference proteome</keyword>
<sequence>MTKAVEGARWEWDCGDPVLLVDRNVARDVKLTRVPPKGNVVGATAMHTGEEVDAIAWKWPDDGRVFLVPRELLRQLKPTMPLVRDVIVAAGHLYRTSGYPENRVIETSYRQLAQTLALSWTGKLVADKEKVIGPLEMALTLARWLTIKGQPVIRRVDQHGRIEEISYETFGFIDRVSRIAVRNGRELPVNKQPLEIELSAMYTLMLEMLPAVPFPVKALEAAHRAPRRLRTATKNLAYYLAGRVPLEKITLAVSTLADITGFRNSHRTELRRSVERVVGILNPIMIRDYYVEGDVYVFELAGRLCTKSDGR</sequence>
<evidence type="ECO:0000313" key="1">
    <source>
        <dbReference type="EMBL" id="SMB96043.1"/>
    </source>
</evidence>
<dbReference type="EMBL" id="LT838272">
    <property type="protein sequence ID" value="SMB96043.1"/>
    <property type="molecule type" value="Genomic_DNA"/>
</dbReference>
<organism evidence="1 2">
    <name type="scientific">Thermanaeromonas toyohensis ToBE</name>
    <dbReference type="NCBI Taxonomy" id="698762"/>
    <lineage>
        <taxon>Bacteria</taxon>
        <taxon>Bacillati</taxon>
        <taxon>Bacillota</taxon>
        <taxon>Clostridia</taxon>
        <taxon>Neomoorellales</taxon>
        <taxon>Neomoorellaceae</taxon>
        <taxon>Thermanaeromonas</taxon>
    </lineage>
</organism>
<dbReference type="OrthoDB" id="2111862at2"/>
<protein>
    <submittedName>
        <fullName evidence="1">Uncharacterized protein</fullName>
    </submittedName>
</protein>
<accession>A0A1W1VS01</accession>
<reference evidence="1 2" key="1">
    <citation type="submission" date="2017-04" db="EMBL/GenBank/DDBJ databases">
        <authorList>
            <person name="Afonso C.L."/>
            <person name="Miller P.J."/>
            <person name="Scott M.A."/>
            <person name="Spackman E."/>
            <person name="Goraichik I."/>
            <person name="Dimitrov K.M."/>
            <person name="Suarez D.L."/>
            <person name="Swayne D.E."/>
        </authorList>
    </citation>
    <scope>NUCLEOTIDE SEQUENCE [LARGE SCALE GENOMIC DNA]</scope>
    <source>
        <strain evidence="1 2">ToBE</strain>
    </source>
</reference>
<dbReference type="RefSeq" id="WP_084665007.1">
    <property type="nucleotide sequence ID" value="NZ_LT838272.1"/>
</dbReference>
<name>A0A1W1VS01_9FIRM</name>
<gene>
    <name evidence="1" type="ORF">SAMN00808754_1388</name>
</gene>